<sequence length="191" mass="22306">MIIRIWLIYLWDFLDPVYYCCTRLFHLKLEEKYSVFRVRKTKYRGPDITLSDGSSLKKNDIVIKIHLHNSRLLKQLVHIKSPVTRGRALIRIVGESMPCLALHLERHPDSDLIKGVIGITMINKGYQILGFERHPLTHRGYILLKQLMQAPIYFLSQPKAKWKDLKDAAPAYLVITKQQLAARYLQSLVQQ</sequence>
<dbReference type="RefSeq" id="WP_148975134.1">
    <property type="nucleotide sequence ID" value="NZ_JBNIKT010000010.1"/>
</dbReference>
<name>A0A5D4RD34_9BACI</name>
<dbReference type="Pfam" id="PF22790">
    <property type="entry name" value="YkoP"/>
    <property type="match status" value="1"/>
</dbReference>
<proteinExistence type="predicted"/>
<evidence type="ECO:0000313" key="2">
    <source>
        <dbReference type="EMBL" id="TYS47806.1"/>
    </source>
</evidence>
<organism evidence="2 3">
    <name type="scientific">Bacillus infantis</name>
    <dbReference type="NCBI Taxonomy" id="324767"/>
    <lineage>
        <taxon>Bacteria</taxon>
        <taxon>Bacillati</taxon>
        <taxon>Bacillota</taxon>
        <taxon>Bacilli</taxon>
        <taxon>Bacillales</taxon>
        <taxon>Bacillaceae</taxon>
        <taxon>Bacillus</taxon>
    </lineage>
</organism>
<evidence type="ECO:0000259" key="1">
    <source>
        <dbReference type="Pfam" id="PF22790"/>
    </source>
</evidence>
<dbReference type="AlphaFoldDB" id="A0A5D4RD34"/>
<dbReference type="InterPro" id="IPR054467">
    <property type="entry name" value="YkoP-like_dom"/>
</dbReference>
<protein>
    <recommendedName>
        <fullName evidence="1">YkoP-like domain-containing protein</fullName>
    </recommendedName>
</protein>
<reference evidence="2 3" key="1">
    <citation type="submission" date="2019-08" db="EMBL/GenBank/DDBJ databases">
        <title>Bacillus genomes from the desert of Cuatro Cienegas, Coahuila.</title>
        <authorList>
            <person name="Olmedo-Alvarez G."/>
        </authorList>
    </citation>
    <scope>NUCLEOTIDE SEQUENCE [LARGE SCALE GENOMIC DNA]</scope>
    <source>
        <strain evidence="2 3">CH446_14T</strain>
    </source>
</reference>
<dbReference type="Proteomes" id="UP000322139">
    <property type="component" value="Unassembled WGS sequence"/>
</dbReference>
<feature type="domain" description="YkoP-like" evidence="1">
    <location>
        <begin position="6"/>
        <end position="184"/>
    </location>
</feature>
<accession>A0A5D4RD34</accession>
<comment type="caution">
    <text evidence="2">The sequence shown here is derived from an EMBL/GenBank/DDBJ whole genome shotgun (WGS) entry which is preliminary data.</text>
</comment>
<evidence type="ECO:0000313" key="3">
    <source>
        <dbReference type="Proteomes" id="UP000322139"/>
    </source>
</evidence>
<dbReference type="EMBL" id="VTER01000006">
    <property type="protein sequence ID" value="TYS47806.1"/>
    <property type="molecule type" value="Genomic_DNA"/>
</dbReference>
<gene>
    <name evidence="2" type="ORF">FZD51_12810</name>
</gene>